<evidence type="ECO:0000313" key="7">
    <source>
        <dbReference type="Proteomes" id="UP000509548"/>
    </source>
</evidence>
<evidence type="ECO:0000313" key="8">
    <source>
        <dbReference type="Proteomes" id="UP001462961"/>
    </source>
</evidence>
<dbReference type="InterPro" id="IPR029058">
    <property type="entry name" value="AB_hydrolase_fold"/>
</dbReference>
<evidence type="ECO:0000256" key="3">
    <source>
        <dbReference type="RuleBase" id="RU361235"/>
    </source>
</evidence>
<dbReference type="InterPro" id="IPR019826">
    <property type="entry name" value="Carboxylesterase_B_AS"/>
</dbReference>
<dbReference type="InterPro" id="IPR006311">
    <property type="entry name" value="TAT_signal"/>
</dbReference>
<dbReference type="PROSITE" id="PS00122">
    <property type="entry name" value="CARBOXYLESTERASE_B_1"/>
    <property type="match status" value="1"/>
</dbReference>
<dbReference type="Proteomes" id="UP000509548">
    <property type="component" value="Chromosome 2"/>
</dbReference>
<gene>
    <name evidence="6" type="ORF">A9O66_27720</name>
    <name evidence="5" type="ORF">VOI32_03380</name>
</gene>
<evidence type="ECO:0000256" key="1">
    <source>
        <dbReference type="ARBA" id="ARBA00005964"/>
    </source>
</evidence>
<organism evidence="6 7">
    <name type="scientific">Paraburkholderia caribensis</name>
    <dbReference type="NCBI Taxonomy" id="75105"/>
    <lineage>
        <taxon>Bacteria</taxon>
        <taxon>Pseudomonadati</taxon>
        <taxon>Pseudomonadota</taxon>
        <taxon>Betaproteobacteria</taxon>
        <taxon>Burkholderiales</taxon>
        <taxon>Burkholderiaceae</taxon>
        <taxon>Paraburkholderia</taxon>
    </lineage>
</organism>
<dbReference type="Gene3D" id="3.40.50.1820">
    <property type="entry name" value="alpha/beta hydrolase"/>
    <property type="match status" value="1"/>
</dbReference>
<dbReference type="PROSITE" id="PS51318">
    <property type="entry name" value="TAT"/>
    <property type="match status" value="1"/>
</dbReference>
<feature type="domain" description="Carboxylesterase type B" evidence="4">
    <location>
        <begin position="47"/>
        <end position="535"/>
    </location>
</feature>
<keyword evidence="8" id="KW-1185">Reference proteome</keyword>
<reference evidence="6 7" key="1">
    <citation type="journal article" date="2014" name="Genome Announc.">
        <title>Draft Genome Sequence of the Haloacid-Degrading Burkholderia caribensis Strain MBA4.</title>
        <authorList>
            <person name="Pan Y."/>
            <person name="Kong K.F."/>
            <person name="Tsang J.S."/>
        </authorList>
    </citation>
    <scope>NUCLEOTIDE SEQUENCE [LARGE SCALE GENOMIC DNA]</scope>
    <source>
        <strain evidence="6 7">852011</strain>
    </source>
</reference>
<accession>A0A9Q6WPF6</accession>
<proteinExistence type="inferred from homology"/>
<evidence type="ECO:0000256" key="2">
    <source>
        <dbReference type="ARBA" id="ARBA00022801"/>
    </source>
</evidence>
<evidence type="ECO:0000313" key="5">
    <source>
        <dbReference type="EMBL" id="MEO1752966.1"/>
    </source>
</evidence>
<dbReference type="InterPro" id="IPR050309">
    <property type="entry name" value="Type-B_Carboxylest/Lipase"/>
</dbReference>
<evidence type="ECO:0000259" key="4">
    <source>
        <dbReference type="Pfam" id="PF00135"/>
    </source>
</evidence>
<comment type="similarity">
    <text evidence="1 3">Belongs to the type-B carboxylesterase/lipase family.</text>
</comment>
<dbReference type="GO" id="GO:0016787">
    <property type="term" value="F:hydrolase activity"/>
    <property type="evidence" value="ECO:0007669"/>
    <property type="project" value="UniProtKB-KW"/>
</dbReference>
<dbReference type="EMBL" id="CP015959">
    <property type="protein sequence ID" value="QLB66078.1"/>
    <property type="molecule type" value="Genomic_DNA"/>
</dbReference>
<dbReference type="Proteomes" id="UP001462961">
    <property type="component" value="Unassembled WGS sequence"/>
</dbReference>
<dbReference type="Pfam" id="PF00135">
    <property type="entry name" value="COesterase"/>
    <property type="match status" value="1"/>
</dbReference>
<sequence>MIDNKTRKGTDTVRRRDVLRMGISTAAVALLGRSPVKAFAASESAFRVIETAKGKLRGRVVDGVVDFNGIRYGADTSGANRFLPPQPVRAWSGVRDALAFGNQCTQNNPDYAAWVDPSQASEDCLFLNVSSPVNARPGARLPVMVWIHGGAYIFGSANSSLYNCHNIAKAGNVVTVGINHRLNIFGYTFLGEHDDRFATSGNAGHLDLIAALQWVRDNIEAFGGDPANVTVFGESGGGGKICALLGMPAADGLFHKAIVQSGSLLDPLRTSDASVVTARMYATLGIRPGDIGAVQRLSTQELLRCYNQLVGMSEDWILQYGPLVDGRSIPKDPWDKSSPALARRIPMIIGTNLHEAVGFMGDEVFKDVPNDDVLAQRAAKFAILNKIDPDQVLPILATYRRAMPLLSNRELLVRVASDIGFWKNAVRQAELQARDSSSKVYMYECHWKTPCFGSKWAPHGVEIPFIFNIEHYGVAWDGKDSDAARSLADPSNHRQKVGARMLDAWISFARTGNPSTSTLAWSPYDLGTRQTMVFDELSQVVRDPRGAVRPQVLAL</sequence>
<dbReference type="InterPro" id="IPR002018">
    <property type="entry name" value="CarbesteraseB"/>
</dbReference>
<reference evidence="6" key="2">
    <citation type="submission" date="2016-06" db="EMBL/GenBank/DDBJ databases">
        <authorList>
            <person name="Huang P."/>
            <person name="Jiang X."/>
            <person name="Liu X."/>
        </authorList>
    </citation>
    <scope>NUCLEOTIDE SEQUENCE</scope>
    <source>
        <strain evidence="6">852011</strain>
    </source>
</reference>
<evidence type="ECO:0000313" key="6">
    <source>
        <dbReference type="EMBL" id="QLB66078.1"/>
    </source>
</evidence>
<dbReference type="EC" id="3.1.1.-" evidence="3"/>
<protein>
    <recommendedName>
        <fullName evidence="3">Carboxylic ester hydrolase</fullName>
        <ecNumber evidence="3">3.1.1.-</ecNumber>
    </recommendedName>
</protein>
<dbReference type="PANTHER" id="PTHR11559">
    <property type="entry name" value="CARBOXYLESTERASE"/>
    <property type="match status" value="1"/>
</dbReference>
<dbReference type="SUPFAM" id="SSF53474">
    <property type="entry name" value="alpha/beta-Hydrolases"/>
    <property type="match status" value="1"/>
</dbReference>
<keyword evidence="2 3" id="KW-0378">Hydrolase</keyword>
<dbReference type="EMBL" id="JAYLVJ010000003">
    <property type="protein sequence ID" value="MEO1752966.1"/>
    <property type="molecule type" value="Genomic_DNA"/>
</dbReference>
<reference evidence="5 8" key="3">
    <citation type="submission" date="2024-01" db="EMBL/GenBank/DDBJ databases">
        <title>The diversity of rhizobia nodulating Mimosa spp. in eleven states of Brazil covering several biomes is determined by host plant, location, and edaphic factors.</title>
        <authorList>
            <person name="Rouws L."/>
            <person name="Barauna A."/>
            <person name="Beukes C."/>
            <person name="De Faria S.M."/>
            <person name="Gross E."/>
            <person name="Dos Reis Junior F.B."/>
            <person name="Simon M."/>
            <person name="Maluk M."/>
            <person name="Odee D.W."/>
            <person name="Kenicer G."/>
            <person name="Young J.P.W."/>
            <person name="Reis V.M."/>
            <person name="Zilli J."/>
            <person name="James E.K."/>
        </authorList>
    </citation>
    <scope>NUCLEOTIDE SEQUENCE [LARGE SCALE GENOMIC DNA]</scope>
    <source>
        <strain evidence="5 8">JHI1651</strain>
    </source>
</reference>
<dbReference type="RefSeq" id="WP_107201749.1">
    <property type="nucleotide sequence ID" value="NZ_CP015959.1"/>
</dbReference>
<name>A0A9Q6WPF6_9BURK</name>
<dbReference type="AlphaFoldDB" id="A0A9Q6WPF6"/>